<proteinExistence type="predicted"/>
<reference evidence="2 3" key="1">
    <citation type="journal article" date="2014" name="BMC Genomics">
        <title>Comparison of environmental and isolate Sulfobacillus genomes reveals diverse carbon, sulfur, nitrogen, and hydrogen metabolisms.</title>
        <authorList>
            <person name="Justice N.B."/>
            <person name="Norman A."/>
            <person name="Brown C.T."/>
            <person name="Singh A."/>
            <person name="Thomas B.C."/>
            <person name="Banfield J.F."/>
        </authorList>
    </citation>
    <scope>NUCLEOTIDE SEQUENCE [LARGE SCALE GENOMIC DNA]</scope>
    <source>
        <strain evidence="2">AMDSBA1</strain>
    </source>
</reference>
<dbReference type="PANTHER" id="PTHR34614:SF2">
    <property type="entry name" value="TRANSPOSASE IS4-LIKE DOMAIN-CONTAINING PROTEIN"/>
    <property type="match status" value="1"/>
</dbReference>
<dbReference type="InterPro" id="IPR025457">
    <property type="entry name" value="DUF4277"/>
</dbReference>
<accession>A0A2T2WRK7</accession>
<gene>
    <name evidence="2" type="ORF">C7B43_17960</name>
</gene>
<feature type="domain" description="DUF4277" evidence="1">
    <location>
        <begin position="39"/>
        <end position="99"/>
    </location>
</feature>
<dbReference type="AlphaFoldDB" id="A0A2T2WRK7"/>
<protein>
    <recommendedName>
        <fullName evidence="1">DUF4277 domain-containing protein</fullName>
    </recommendedName>
</protein>
<evidence type="ECO:0000313" key="2">
    <source>
        <dbReference type="EMBL" id="PSR24881.1"/>
    </source>
</evidence>
<dbReference type="PANTHER" id="PTHR34614">
    <property type="match status" value="1"/>
</dbReference>
<evidence type="ECO:0000313" key="3">
    <source>
        <dbReference type="Proteomes" id="UP000242699"/>
    </source>
</evidence>
<sequence length="299" mass="32383">MAPRLRCGCSSIGELAGGCGHHHPLGPSAGTHCPKCFVLLLMLVMNMLSHRNPLYRVEEWAQTLPLTLLWGDTIQASQFNDDALGRILEDLAEHGLQLLATIGLRMQVVHPTRTDLVHSDTTAYALLGDYPSSATGPTAPLSLTWGHSKDHRPDLKQIMAGITMDAEGCVLAGNTSDVAQKPEAWESLGSVATSGKIPASVYQVQTFDVPFLGVPARAFVYHSSALDKKKEHGLQREIAKDRACYDRLHKTLARQTFPTVQEAEQAAAQALATIPLQWCVFGATHDYRTADPGASSRAP</sequence>
<organism evidence="2 3">
    <name type="scientific">Sulfobacillus benefaciens</name>
    <dbReference type="NCBI Taxonomy" id="453960"/>
    <lineage>
        <taxon>Bacteria</taxon>
        <taxon>Bacillati</taxon>
        <taxon>Bacillota</taxon>
        <taxon>Clostridia</taxon>
        <taxon>Eubacteriales</taxon>
        <taxon>Clostridiales Family XVII. Incertae Sedis</taxon>
        <taxon>Sulfobacillus</taxon>
    </lineage>
</organism>
<dbReference type="Proteomes" id="UP000242699">
    <property type="component" value="Unassembled WGS sequence"/>
</dbReference>
<dbReference type="Pfam" id="PF14104">
    <property type="entry name" value="DUF4277"/>
    <property type="match status" value="1"/>
</dbReference>
<dbReference type="EMBL" id="PXYT01000065">
    <property type="protein sequence ID" value="PSR24881.1"/>
    <property type="molecule type" value="Genomic_DNA"/>
</dbReference>
<name>A0A2T2WRK7_9FIRM</name>
<comment type="caution">
    <text evidence="2">The sequence shown here is derived from an EMBL/GenBank/DDBJ whole genome shotgun (WGS) entry which is preliminary data.</text>
</comment>
<evidence type="ECO:0000259" key="1">
    <source>
        <dbReference type="Pfam" id="PF14104"/>
    </source>
</evidence>